<reference evidence="1 2" key="1">
    <citation type="journal article" date="2018" name="Sci. Rep.">
        <title>Genomic signatures of local adaptation to the degree of environmental predictability in rotifers.</title>
        <authorList>
            <person name="Franch-Gras L."/>
            <person name="Hahn C."/>
            <person name="Garcia-Roger E.M."/>
            <person name="Carmona M.J."/>
            <person name="Serra M."/>
            <person name="Gomez A."/>
        </authorList>
    </citation>
    <scope>NUCLEOTIDE SEQUENCE [LARGE SCALE GENOMIC DNA]</scope>
    <source>
        <strain evidence="1">HYR1</strain>
    </source>
</reference>
<protein>
    <submittedName>
        <fullName evidence="1">Uncharacterized protein</fullName>
    </submittedName>
</protein>
<sequence length="156" mass="18001">MKYMLGFSSNQEMIEEAELKNSLDLTNHLDFDYSESHFYYDIFGLGLEIEYILWSFQTSSIRIKSGDLSINGEFFGKDFGKEVEILSISSSTKIEPSKFHSLCLKHEICLSILCDSFLSIFSNYTTPKSESILKLKAKTIRRVLNHNYLLQKSLVQ</sequence>
<organism evidence="1 2">
    <name type="scientific">Brachionus plicatilis</name>
    <name type="common">Marine rotifer</name>
    <name type="synonym">Brachionus muelleri</name>
    <dbReference type="NCBI Taxonomy" id="10195"/>
    <lineage>
        <taxon>Eukaryota</taxon>
        <taxon>Metazoa</taxon>
        <taxon>Spiralia</taxon>
        <taxon>Gnathifera</taxon>
        <taxon>Rotifera</taxon>
        <taxon>Eurotatoria</taxon>
        <taxon>Monogononta</taxon>
        <taxon>Pseudotrocha</taxon>
        <taxon>Ploima</taxon>
        <taxon>Brachionidae</taxon>
        <taxon>Brachionus</taxon>
    </lineage>
</organism>
<accession>A0A3M7RAK9</accession>
<dbReference type="AlphaFoldDB" id="A0A3M7RAK9"/>
<keyword evidence="2" id="KW-1185">Reference proteome</keyword>
<name>A0A3M7RAK9_BRAPC</name>
<proteinExistence type="predicted"/>
<evidence type="ECO:0000313" key="1">
    <source>
        <dbReference type="EMBL" id="RNA20643.1"/>
    </source>
</evidence>
<comment type="caution">
    <text evidence="1">The sequence shown here is derived from an EMBL/GenBank/DDBJ whole genome shotgun (WGS) entry which is preliminary data.</text>
</comment>
<gene>
    <name evidence="1" type="ORF">BpHYR1_044839</name>
</gene>
<dbReference type="EMBL" id="REGN01003810">
    <property type="protein sequence ID" value="RNA20643.1"/>
    <property type="molecule type" value="Genomic_DNA"/>
</dbReference>
<dbReference type="Proteomes" id="UP000276133">
    <property type="component" value="Unassembled WGS sequence"/>
</dbReference>
<evidence type="ECO:0000313" key="2">
    <source>
        <dbReference type="Proteomes" id="UP000276133"/>
    </source>
</evidence>